<dbReference type="GeneID" id="30028208"/>
<dbReference type="Proteomes" id="UP000092555">
    <property type="component" value="Unassembled WGS sequence"/>
</dbReference>
<protein>
    <submittedName>
        <fullName evidence="1">Uncharacterized protein</fullName>
    </submittedName>
</protein>
<keyword evidence="2" id="KW-1185">Reference proteome</keyword>
<comment type="caution">
    <text evidence="1">The sequence shown here is derived from an EMBL/GenBank/DDBJ whole genome shotgun (WGS) entry which is preliminary data.</text>
</comment>
<reference evidence="1 2" key="1">
    <citation type="submission" date="2016-05" db="EMBL/GenBank/DDBJ databases">
        <title>Comparative genomics of biotechnologically important yeasts.</title>
        <authorList>
            <consortium name="DOE Joint Genome Institute"/>
            <person name="Riley R."/>
            <person name="Haridas S."/>
            <person name="Wolfe K.H."/>
            <person name="Lopes M.R."/>
            <person name="Hittinger C.T."/>
            <person name="Goker M."/>
            <person name="Salamov A."/>
            <person name="Wisecaver J."/>
            <person name="Long T.M."/>
            <person name="Aerts A.L."/>
            <person name="Barry K."/>
            <person name="Choi C."/>
            <person name="Clum A."/>
            <person name="Coughlan A.Y."/>
            <person name="Deshpande S."/>
            <person name="Douglass A.P."/>
            <person name="Hanson S.J."/>
            <person name="Klenk H.-P."/>
            <person name="LaButti K."/>
            <person name="Lapidus A."/>
            <person name="Lindquist E."/>
            <person name="Lipzen A."/>
            <person name="Meier-kolthoff J.P."/>
            <person name="Ohm R.A."/>
            <person name="Otillar R.P."/>
            <person name="Pangilinan J."/>
            <person name="Peng Y."/>
            <person name="Rokas A."/>
            <person name="Rosa C.A."/>
            <person name="Scheuner C."/>
            <person name="Sibirny A.A."/>
            <person name="Slot J.C."/>
            <person name="Stielow J.B."/>
            <person name="Sun H."/>
            <person name="Kurtzman C.P."/>
            <person name="Blackwell M."/>
            <person name="Grigoriev I.V."/>
            <person name="Jeffries T.W."/>
        </authorList>
    </citation>
    <scope>NUCLEOTIDE SEQUENCE [LARGE SCALE GENOMIC DNA]</scope>
    <source>
        <strain evidence="1 2">NRRL YB-4993</strain>
    </source>
</reference>
<dbReference type="EMBL" id="LXTC01000003">
    <property type="protein sequence ID" value="OBA21300.1"/>
    <property type="molecule type" value="Genomic_DNA"/>
</dbReference>
<sequence length="226" mass="25480">MTFNSTRISSDKPTGQLKANVNYARDSQALCQENNTRNSNDADKFGANIAGSFYSTQTVCSGGISDTDWKIQGKKRKKPHRNFKTKTIRTPEPAKQRSAENPIKITKPIMPSIRSGNLFSILDTIGEDEYQTFSPRRQRKDLLEATDDFVLLTATVKPGPEPDYELENFIRSRFSQTMPKSFQNHMRPSFDLDLAISMAPVLADPGIPEYTDSDQWPVTIPTQLEI</sequence>
<evidence type="ECO:0000313" key="1">
    <source>
        <dbReference type="EMBL" id="OBA21300.1"/>
    </source>
</evidence>
<gene>
    <name evidence="1" type="ORF">METBIDRAFT_229712</name>
</gene>
<dbReference type="AlphaFoldDB" id="A0A1A0HBD5"/>
<evidence type="ECO:0000313" key="2">
    <source>
        <dbReference type="Proteomes" id="UP000092555"/>
    </source>
</evidence>
<accession>A0A1A0HBD5</accession>
<dbReference type="RefSeq" id="XP_018711810.1">
    <property type="nucleotide sequence ID" value="XM_018855232.1"/>
</dbReference>
<organism evidence="1 2">
    <name type="scientific">Metschnikowia bicuspidata var. bicuspidata NRRL YB-4993</name>
    <dbReference type="NCBI Taxonomy" id="869754"/>
    <lineage>
        <taxon>Eukaryota</taxon>
        <taxon>Fungi</taxon>
        <taxon>Dikarya</taxon>
        <taxon>Ascomycota</taxon>
        <taxon>Saccharomycotina</taxon>
        <taxon>Pichiomycetes</taxon>
        <taxon>Metschnikowiaceae</taxon>
        <taxon>Metschnikowia</taxon>
    </lineage>
</organism>
<proteinExistence type="predicted"/>
<name>A0A1A0HBD5_9ASCO</name>